<dbReference type="GO" id="GO:0071630">
    <property type="term" value="P:nuclear protein quality control by the ubiquitin-proteasome system"/>
    <property type="evidence" value="ECO:0007669"/>
    <property type="project" value="UniProtKB-UniRule"/>
</dbReference>
<keyword evidence="6 9" id="KW-0653">Protein transport</keyword>
<dbReference type="OrthoDB" id="10061064at2759"/>
<name>A0A6A6PKC4_9PEZI</name>
<dbReference type="InterPro" id="IPR013868">
    <property type="entry name" value="Cut8/Sts1_fam"/>
</dbReference>
<evidence type="ECO:0000256" key="2">
    <source>
        <dbReference type="ARBA" id="ARBA00011464"/>
    </source>
</evidence>
<dbReference type="PANTHER" id="PTHR28032:SF1">
    <property type="entry name" value="FI02826P"/>
    <property type="match status" value="1"/>
</dbReference>
<comment type="similarity">
    <text evidence="1 9">Belongs to the cut8/STS1 family.</text>
</comment>
<dbReference type="Gene3D" id="1.20.58.1590">
    <property type="entry name" value="Tethering factor for nuclear proteasome Cut8/Sts1"/>
    <property type="match status" value="1"/>
</dbReference>
<dbReference type="RefSeq" id="XP_033586684.1">
    <property type="nucleotide sequence ID" value="XM_033731582.1"/>
</dbReference>
<evidence type="ECO:0000256" key="7">
    <source>
        <dbReference type="ARBA" id="ARBA00023242"/>
    </source>
</evidence>
<feature type="compositionally biased region" description="Low complexity" evidence="10">
    <location>
        <begin position="51"/>
        <end position="61"/>
    </location>
</feature>
<dbReference type="GO" id="GO:0005737">
    <property type="term" value="C:cytoplasm"/>
    <property type="evidence" value="ECO:0007669"/>
    <property type="project" value="UniProtKB-SubCell"/>
</dbReference>
<organism evidence="11 12">
    <name type="scientific">Neohortaea acidophila</name>
    <dbReference type="NCBI Taxonomy" id="245834"/>
    <lineage>
        <taxon>Eukaryota</taxon>
        <taxon>Fungi</taxon>
        <taxon>Dikarya</taxon>
        <taxon>Ascomycota</taxon>
        <taxon>Pezizomycotina</taxon>
        <taxon>Dothideomycetes</taxon>
        <taxon>Dothideomycetidae</taxon>
        <taxon>Mycosphaerellales</taxon>
        <taxon>Teratosphaeriaceae</taxon>
        <taxon>Neohortaea</taxon>
    </lineage>
</organism>
<evidence type="ECO:0000256" key="9">
    <source>
        <dbReference type="RuleBase" id="RU368013"/>
    </source>
</evidence>
<evidence type="ECO:0000256" key="10">
    <source>
        <dbReference type="SAM" id="MobiDB-lite"/>
    </source>
</evidence>
<keyword evidence="5 9" id="KW-0963">Cytoplasm</keyword>
<comment type="subcellular location">
    <subcellularLocation>
        <location evidence="9">Cytoplasm</location>
    </subcellularLocation>
    <subcellularLocation>
        <location evidence="9">Nucleus</location>
    </subcellularLocation>
</comment>
<evidence type="ECO:0000256" key="4">
    <source>
        <dbReference type="ARBA" id="ARBA00022448"/>
    </source>
</evidence>
<evidence type="ECO:0000256" key="8">
    <source>
        <dbReference type="ARBA" id="ARBA00025651"/>
    </source>
</evidence>
<evidence type="ECO:0000256" key="1">
    <source>
        <dbReference type="ARBA" id="ARBA00006199"/>
    </source>
</evidence>
<dbReference type="AlphaFoldDB" id="A0A6A6PKC4"/>
<dbReference type="FunFam" id="1.20.58.1590:FF:000001">
    <property type="entry name" value="Tethering factor for nuclear proteasome STS1"/>
    <property type="match status" value="1"/>
</dbReference>
<feature type="region of interest" description="Disordered" evidence="10">
    <location>
        <begin position="1"/>
        <end position="86"/>
    </location>
</feature>
<feature type="compositionally biased region" description="Polar residues" evidence="10">
    <location>
        <begin position="62"/>
        <end position="72"/>
    </location>
</feature>
<comment type="function">
    <text evidence="8 9">Involved in ubiquitin-mediated protein degradation. Regulatory factor in the ubiquitin/proteasome pathway that controls the turnover of proteasome substrates. Targets proteasomes to the nucleus and facilitates the degradation of nuclear proteins.</text>
</comment>
<evidence type="ECO:0000256" key="3">
    <source>
        <dbReference type="ARBA" id="ARBA00016204"/>
    </source>
</evidence>
<comment type="subunit">
    <text evidence="2 9">Binds the proteasome.</text>
</comment>
<sequence>MNSVIHSDPLSAPHLLVNRLSPSRSDTGTSQSMSGRKRKASEEPAEHDRMSTSPSASPSVSNRLLSPSTSGRSVKRSRTGSAVGRPLSLPRLLQTLSAEDMRQLLQNVCDEHPEIQQEIVVKAPRPSIESTLSVLSKYENEFQRAFPLGNRPTSDYAYNRVRHHLLHIIDALRDFTPHFLPPHEMQATLSLNYLDAATTMIHRLPDWDTFQHQRHKNDAYDEVSKAWALVIREAAKRAGGFHLQFGGWDQKLMEHNQKSGGKMEEAINEMRAALGFMQTGQAVSPTAGVSEERLNIRQQLFSGAYGQQGVYGV</sequence>
<feature type="compositionally biased region" description="Basic and acidic residues" evidence="10">
    <location>
        <begin position="40"/>
        <end position="50"/>
    </location>
</feature>
<evidence type="ECO:0000313" key="11">
    <source>
        <dbReference type="EMBL" id="KAF2480114.1"/>
    </source>
</evidence>
<keyword evidence="7 9" id="KW-0539">Nucleus</keyword>
<dbReference type="GO" id="GO:0015031">
    <property type="term" value="P:protein transport"/>
    <property type="evidence" value="ECO:0007669"/>
    <property type="project" value="UniProtKB-UniRule"/>
</dbReference>
<evidence type="ECO:0000256" key="6">
    <source>
        <dbReference type="ARBA" id="ARBA00022927"/>
    </source>
</evidence>
<keyword evidence="12" id="KW-1185">Reference proteome</keyword>
<dbReference type="GeneID" id="54472584"/>
<dbReference type="GO" id="GO:0070628">
    <property type="term" value="F:proteasome binding"/>
    <property type="evidence" value="ECO:0007669"/>
    <property type="project" value="TreeGrafter"/>
</dbReference>
<dbReference type="PANTHER" id="PTHR28032">
    <property type="entry name" value="FI02826P"/>
    <property type="match status" value="1"/>
</dbReference>
<accession>A0A6A6PKC4</accession>
<dbReference type="Proteomes" id="UP000799767">
    <property type="component" value="Unassembled WGS sequence"/>
</dbReference>
<protein>
    <recommendedName>
        <fullName evidence="3 9">Tethering factor for nuclear proteasome STS1</fullName>
    </recommendedName>
</protein>
<proteinExistence type="inferred from homology"/>
<reference evidence="11" key="1">
    <citation type="journal article" date="2020" name="Stud. Mycol.">
        <title>101 Dothideomycetes genomes: a test case for predicting lifestyles and emergence of pathogens.</title>
        <authorList>
            <person name="Haridas S."/>
            <person name="Albert R."/>
            <person name="Binder M."/>
            <person name="Bloem J."/>
            <person name="Labutti K."/>
            <person name="Salamov A."/>
            <person name="Andreopoulos B."/>
            <person name="Baker S."/>
            <person name="Barry K."/>
            <person name="Bills G."/>
            <person name="Bluhm B."/>
            <person name="Cannon C."/>
            <person name="Castanera R."/>
            <person name="Culley D."/>
            <person name="Daum C."/>
            <person name="Ezra D."/>
            <person name="Gonzalez J."/>
            <person name="Henrissat B."/>
            <person name="Kuo A."/>
            <person name="Liang C."/>
            <person name="Lipzen A."/>
            <person name="Lutzoni F."/>
            <person name="Magnuson J."/>
            <person name="Mondo S."/>
            <person name="Nolan M."/>
            <person name="Ohm R."/>
            <person name="Pangilinan J."/>
            <person name="Park H.-J."/>
            <person name="Ramirez L."/>
            <person name="Alfaro M."/>
            <person name="Sun H."/>
            <person name="Tritt A."/>
            <person name="Yoshinaga Y."/>
            <person name="Zwiers L.-H."/>
            <person name="Turgeon B."/>
            <person name="Goodwin S."/>
            <person name="Spatafora J."/>
            <person name="Crous P."/>
            <person name="Grigoriev I."/>
        </authorList>
    </citation>
    <scope>NUCLEOTIDE SEQUENCE</scope>
    <source>
        <strain evidence="11">CBS 113389</strain>
    </source>
</reference>
<dbReference type="GO" id="GO:0031965">
    <property type="term" value="C:nuclear membrane"/>
    <property type="evidence" value="ECO:0007669"/>
    <property type="project" value="TreeGrafter"/>
</dbReference>
<dbReference type="GO" id="GO:0031144">
    <property type="term" value="P:proteasome localization"/>
    <property type="evidence" value="ECO:0007669"/>
    <property type="project" value="UniProtKB-UniRule"/>
</dbReference>
<dbReference type="EMBL" id="MU001640">
    <property type="protein sequence ID" value="KAF2480114.1"/>
    <property type="molecule type" value="Genomic_DNA"/>
</dbReference>
<feature type="compositionally biased region" description="Polar residues" evidence="10">
    <location>
        <begin position="20"/>
        <end position="34"/>
    </location>
</feature>
<keyword evidence="4 9" id="KW-0813">Transport</keyword>
<dbReference type="GO" id="GO:0000502">
    <property type="term" value="C:proteasome complex"/>
    <property type="evidence" value="ECO:0007669"/>
    <property type="project" value="UniProtKB-KW"/>
</dbReference>
<evidence type="ECO:0000256" key="5">
    <source>
        <dbReference type="ARBA" id="ARBA00022490"/>
    </source>
</evidence>
<dbReference type="InterPro" id="IPR038422">
    <property type="entry name" value="Cut8/Sts1_sf"/>
</dbReference>
<gene>
    <name evidence="11" type="ORF">BDY17DRAFT_256143</name>
</gene>
<dbReference type="Pfam" id="PF08559">
    <property type="entry name" value="Cut8"/>
    <property type="match status" value="1"/>
</dbReference>
<keyword evidence="11" id="KW-0647">Proteasome</keyword>
<evidence type="ECO:0000313" key="12">
    <source>
        <dbReference type="Proteomes" id="UP000799767"/>
    </source>
</evidence>